<feature type="transmembrane region" description="Helical" evidence="9">
    <location>
        <begin position="103"/>
        <end position="123"/>
    </location>
</feature>
<protein>
    <recommendedName>
        <fullName evidence="9">Bidirectional sugar transporter SWEET</fullName>
    </recommendedName>
</protein>
<dbReference type="GO" id="GO:0012505">
    <property type="term" value="C:endomembrane system"/>
    <property type="evidence" value="ECO:0007669"/>
    <property type="project" value="UniProtKB-SubCell"/>
</dbReference>
<dbReference type="PANTHER" id="PTHR10791:SF120">
    <property type="entry name" value="BIDIRECTIONAL SUGAR TRANSPORTER SWEET17"/>
    <property type="match status" value="1"/>
</dbReference>
<dbReference type="EMBL" id="CAMAPF010000996">
    <property type="protein sequence ID" value="CAH9136702.1"/>
    <property type="molecule type" value="Genomic_DNA"/>
</dbReference>
<feature type="transmembrane region" description="Helical" evidence="9">
    <location>
        <begin position="129"/>
        <end position="150"/>
    </location>
</feature>
<keyword evidence="3 9" id="KW-0813">Transport</keyword>
<sequence>MVIDQDLRFYVGIIGFIPSIFIFFSPAEVFWRIVKKRCTEEFESIPYISALLCSSLWCYYGFTKPGELKVFTINAIGVFVESIYVFIFLIFAPPKIKRKTAGLVGFLNIGFVVAVVLVTKLVFQGAALINAIGYLCVGLNIIMYASPLAAMRTVMRTNSVEFMPFYLSLFIFLNGSVWTLYAFLDHDWFLGVPNGMGFIFGAAELILYAIYSKLEKAAKHPTTVFEDYTQNEPLIPPSNHYGVVVQV</sequence>
<dbReference type="InterPro" id="IPR004316">
    <property type="entry name" value="SWEET_rpt"/>
</dbReference>
<comment type="caution">
    <text evidence="9">Lacks conserved residue(s) required for the propagation of feature annotation.</text>
</comment>
<evidence type="ECO:0000256" key="8">
    <source>
        <dbReference type="ARBA" id="ARBA00023136"/>
    </source>
</evidence>
<feature type="transmembrane region" description="Helical" evidence="9">
    <location>
        <begin position="162"/>
        <end position="184"/>
    </location>
</feature>
<dbReference type="Pfam" id="PF03083">
    <property type="entry name" value="MtN3_slv"/>
    <property type="match status" value="2"/>
</dbReference>
<evidence type="ECO:0000256" key="4">
    <source>
        <dbReference type="ARBA" id="ARBA00022597"/>
    </source>
</evidence>
<dbReference type="GO" id="GO:0051260">
    <property type="term" value="P:protein homooligomerization"/>
    <property type="evidence" value="ECO:0007669"/>
    <property type="project" value="UniProtKB-ARBA"/>
</dbReference>
<dbReference type="AlphaFoldDB" id="A0AAV0FMN9"/>
<comment type="similarity">
    <text evidence="2 9">Belongs to the SWEET sugar transporter family.</text>
</comment>
<evidence type="ECO:0000256" key="1">
    <source>
        <dbReference type="ARBA" id="ARBA00004127"/>
    </source>
</evidence>
<dbReference type="InterPro" id="IPR047664">
    <property type="entry name" value="SWEET"/>
</dbReference>
<evidence type="ECO:0000256" key="6">
    <source>
        <dbReference type="ARBA" id="ARBA00022737"/>
    </source>
</evidence>
<evidence type="ECO:0000256" key="9">
    <source>
        <dbReference type="RuleBase" id="RU910715"/>
    </source>
</evidence>
<dbReference type="GO" id="GO:0051119">
    <property type="term" value="F:sugar transmembrane transporter activity"/>
    <property type="evidence" value="ECO:0007669"/>
    <property type="project" value="InterPro"/>
</dbReference>
<proteinExistence type="inferred from homology"/>
<evidence type="ECO:0000256" key="7">
    <source>
        <dbReference type="ARBA" id="ARBA00022989"/>
    </source>
</evidence>
<keyword evidence="4 9" id="KW-0762">Sugar transport</keyword>
<reference evidence="10" key="1">
    <citation type="submission" date="2022-07" db="EMBL/GenBank/DDBJ databases">
        <authorList>
            <person name="Macas J."/>
            <person name="Novak P."/>
            <person name="Neumann P."/>
        </authorList>
    </citation>
    <scope>NUCLEOTIDE SEQUENCE</scope>
</reference>
<gene>
    <name evidence="10" type="ORF">CEPIT_LOCUS35467</name>
</gene>
<dbReference type="FunFam" id="1.20.1280.290:FF:000001">
    <property type="entry name" value="Bidirectional sugar transporter SWEET"/>
    <property type="match status" value="1"/>
</dbReference>
<keyword evidence="5 9" id="KW-0812">Transmembrane</keyword>
<keyword evidence="11" id="KW-1185">Reference proteome</keyword>
<name>A0AAV0FMN9_9ASTE</name>
<keyword evidence="6" id="KW-0677">Repeat</keyword>
<dbReference type="Proteomes" id="UP001152523">
    <property type="component" value="Unassembled WGS sequence"/>
</dbReference>
<dbReference type="FunFam" id="1.20.1280.290:FF:000002">
    <property type="entry name" value="Bidirectional sugar transporter SWEET"/>
    <property type="match status" value="1"/>
</dbReference>
<evidence type="ECO:0000256" key="2">
    <source>
        <dbReference type="ARBA" id="ARBA00007809"/>
    </source>
</evidence>
<evidence type="ECO:0000313" key="10">
    <source>
        <dbReference type="EMBL" id="CAH9136702.1"/>
    </source>
</evidence>
<comment type="function">
    <text evidence="9">Mediates both low-affinity uptake and efflux of sugar across the membrane.</text>
</comment>
<feature type="transmembrane region" description="Helical" evidence="9">
    <location>
        <begin position="68"/>
        <end position="91"/>
    </location>
</feature>
<comment type="subcellular location">
    <subcellularLocation>
        <location evidence="1">Endomembrane system</location>
        <topology evidence="1">Multi-pass membrane protein</topology>
    </subcellularLocation>
</comment>
<organism evidence="10 11">
    <name type="scientific">Cuscuta epithymum</name>
    <dbReference type="NCBI Taxonomy" id="186058"/>
    <lineage>
        <taxon>Eukaryota</taxon>
        <taxon>Viridiplantae</taxon>
        <taxon>Streptophyta</taxon>
        <taxon>Embryophyta</taxon>
        <taxon>Tracheophyta</taxon>
        <taxon>Spermatophyta</taxon>
        <taxon>Magnoliopsida</taxon>
        <taxon>eudicotyledons</taxon>
        <taxon>Gunneridae</taxon>
        <taxon>Pentapetalae</taxon>
        <taxon>asterids</taxon>
        <taxon>lamiids</taxon>
        <taxon>Solanales</taxon>
        <taxon>Convolvulaceae</taxon>
        <taxon>Cuscuteae</taxon>
        <taxon>Cuscuta</taxon>
        <taxon>Cuscuta subgen. Cuscuta</taxon>
    </lineage>
</organism>
<evidence type="ECO:0000256" key="5">
    <source>
        <dbReference type="ARBA" id="ARBA00022692"/>
    </source>
</evidence>
<evidence type="ECO:0000256" key="3">
    <source>
        <dbReference type="ARBA" id="ARBA00022448"/>
    </source>
</evidence>
<keyword evidence="8 9" id="KW-0472">Membrane</keyword>
<keyword evidence="7 9" id="KW-1133">Transmembrane helix</keyword>
<feature type="transmembrane region" description="Helical" evidence="9">
    <location>
        <begin position="12"/>
        <end position="33"/>
    </location>
</feature>
<feature type="transmembrane region" description="Helical" evidence="9">
    <location>
        <begin position="190"/>
        <end position="211"/>
    </location>
</feature>
<accession>A0AAV0FMN9</accession>
<dbReference type="PANTHER" id="PTHR10791">
    <property type="entry name" value="RAG1-ACTIVATING PROTEIN 1"/>
    <property type="match status" value="1"/>
</dbReference>
<comment type="caution">
    <text evidence="10">The sequence shown here is derived from an EMBL/GenBank/DDBJ whole genome shotgun (WGS) entry which is preliminary data.</text>
</comment>
<dbReference type="GO" id="GO:0016020">
    <property type="term" value="C:membrane"/>
    <property type="evidence" value="ECO:0007669"/>
    <property type="project" value="InterPro"/>
</dbReference>
<dbReference type="Gene3D" id="1.20.1280.290">
    <property type="match status" value="2"/>
</dbReference>
<evidence type="ECO:0000313" key="11">
    <source>
        <dbReference type="Proteomes" id="UP001152523"/>
    </source>
</evidence>